<keyword evidence="2" id="KW-1185">Reference proteome</keyword>
<protein>
    <submittedName>
        <fullName evidence="1">Uncharacterized protein</fullName>
    </submittedName>
</protein>
<sequence>MRRPRVVLLVTALVVTLLTAGVLQGEREHRRAEAEVHAARYTSVRSALAGLADEAEAARTELGERIDEGEAVADAGRTVGRGELQALNEALSTAQAYYVAPVPEVPSGAAMPDSLAAARAEARERVDALRWMSGELARNIRATERSQAEYRARAGRG</sequence>
<comment type="caution">
    <text evidence="1">The sequence shown here is derived from an EMBL/GenBank/DDBJ whole genome shotgun (WGS) entry which is preliminary data.</text>
</comment>
<evidence type="ECO:0000313" key="2">
    <source>
        <dbReference type="Proteomes" id="UP000675409"/>
    </source>
</evidence>
<accession>A0ABS1LKF9</accession>
<dbReference type="EMBL" id="JABBYC010000015">
    <property type="protein sequence ID" value="MBL0886706.1"/>
    <property type="molecule type" value="Genomic_DNA"/>
</dbReference>
<dbReference type="Proteomes" id="UP000675409">
    <property type="component" value="Unassembled WGS sequence"/>
</dbReference>
<gene>
    <name evidence="1" type="ORF">HGK34_10550</name>
</gene>
<proteinExistence type="predicted"/>
<organism evidence="1 2">
    <name type="scientific">Myceligenerans indicum</name>
    <dbReference type="NCBI Taxonomy" id="2593663"/>
    <lineage>
        <taxon>Bacteria</taxon>
        <taxon>Bacillati</taxon>
        <taxon>Actinomycetota</taxon>
        <taxon>Actinomycetes</taxon>
        <taxon>Micrococcales</taxon>
        <taxon>Promicromonosporaceae</taxon>
        <taxon>Myceligenerans</taxon>
    </lineage>
</organism>
<dbReference type="RefSeq" id="WP_201846953.1">
    <property type="nucleotide sequence ID" value="NZ_JABBYC010000015.1"/>
</dbReference>
<evidence type="ECO:0000313" key="1">
    <source>
        <dbReference type="EMBL" id="MBL0886706.1"/>
    </source>
</evidence>
<name>A0ABS1LKF9_9MICO</name>
<reference evidence="1 2" key="1">
    <citation type="journal article" date="2021" name="Arch. Microbiol.">
        <title>Myceligenerans indicum sp. nov., an actinobacterium isolated from mangrove sediment of Sundarbans, India.</title>
        <authorList>
            <person name="Asha K."/>
            <person name="Bhadury P."/>
        </authorList>
    </citation>
    <scope>NUCLEOTIDE SEQUENCE [LARGE SCALE GENOMIC DNA]</scope>
    <source>
        <strain evidence="1 2">I2</strain>
    </source>
</reference>